<evidence type="ECO:0000313" key="2">
    <source>
        <dbReference type="Proteomes" id="UP000298324"/>
    </source>
</evidence>
<dbReference type="Proteomes" id="UP000298324">
    <property type="component" value="Unassembled WGS sequence"/>
</dbReference>
<dbReference type="AlphaFoldDB" id="A0A4Y7RFB3"/>
<sequence length="47" mass="5448">MDTREPVEQVALTDTYEELRNRSMVPYLRSGAYHLSGEIKSMLFLTV</sequence>
<evidence type="ECO:0000313" key="1">
    <source>
        <dbReference type="EMBL" id="TEB07674.1"/>
    </source>
</evidence>
<dbReference type="EMBL" id="QFGA01000001">
    <property type="protein sequence ID" value="TEB07674.1"/>
    <property type="molecule type" value="Genomic_DNA"/>
</dbReference>
<organism evidence="1 2">
    <name type="scientific">Pelotomaculum schinkii</name>
    <dbReference type="NCBI Taxonomy" id="78350"/>
    <lineage>
        <taxon>Bacteria</taxon>
        <taxon>Bacillati</taxon>
        <taxon>Bacillota</taxon>
        <taxon>Clostridia</taxon>
        <taxon>Eubacteriales</taxon>
        <taxon>Desulfotomaculaceae</taxon>
        <taxon>Pelotomaculum</taxon>
    </lineage>
</organism>
<protein>
    <submittedName>
        <fullName evidence="1">Uncharacterized protein</fullName>
    </submittedName>
</protein>
<accession>A0A4Y7RFB3</accession>
<keyword evidence="2" id="KW-1185">Reference proteome</keyword>
<comment type="caution">
    <text evidence="1">The sequence shown here is derived from an EMBL/GenBank/DDBJ whole genome shotgun (WGS) entry which is preliminary data.</text>
</comment>
<gene>
    <name evidence="1" type="ORF">Psch_01229</name>
</gene>
<name>A0A4Y7RFB3_9FIRM</name>
<reference evidence="1 2" key="1">
    <citation type="journal article" date="2018" name="Environ. Microbiol.">
        <title>Novel energy conservation strategies and behaviour of Pelotomaculum schinkii driving syntrophic propionate catabolism.</title>
        <authorList>
            <person name="Hidalgo-Ahumada C.A.P."/>
            <person name="Nobu M.K."/>
            <person name="Narihiro T."/>
            <person name="Tamaki H."/>
            <person name="Liu W.T."/>
            <person name="Kamagata Y."/>
            <person name="Stams A.J.M."/>
            <person name="Imachi H."/>
            <person name="Sousa D.Z."/>
        </authorList>
    </citation>
    <scope>NUCLEOTIDE SEQUENCE [LARGE SCALE GENOMIC DNA]</scope>
    <source>
        <strain evidence="1 2">HH</strain>
    </source>
</reference>
<proteinExistence type="predicted"/>